<accession>A0A1E5BG96</accession>
<dbReference type="EMBL" id="AJYQ02000078">
    <property type="protein sequence ID" value="OEE35294.1"/>
    <property type="molecule type" value="Genomic_DNA"/>
</dbReference>
<protein>
    <recommendedName>
        <fullName evidence="3">Conjugal transfer protein</fullName>
    </recommendedName>
</protein>
<comment type="caution">
    <text evidence="1">The sequence shown here is derived from an EMBL/GenBank/DDBJ whole genome shotgun (WGS) entry which is preliminary data.</text>
</comment>
<evidence type="ECO:0008006" key="3">
    <source>
        <dbReference type="Google" id="ProtNLM"/>
    </source>
</evidence>
<dbReference type="Proteomes" id="UP000094741">
    <property type="component" value="Unassembled WGS sequence"/>
</dbReference>
<dbReference type="OrthoDB" id="8863314at2"/>
<reference evidence="1 2" key="1">
    <citation type="journal article" date="2012" name="Science">
        <title>Ecological populations of bacteria act as socially cohesive units of antibiotic production and resistance.</title>
        <authorList>
            <person name="Cordero O.X."/>
            <person name="Wildschutte H."/>
            <person name="Kirkup B."/>
            <person name="Proehl S."/>
            <person name="Ngo L."/>
            <person name="Hussain F."/>
            <person name="Le Roux F."/>
            <person name="Mincer T."/>
            <person name="Polz M.F."/>
        </authorList>
    </citation>
    <scope>NUCLEOTIDE SEQUENCE [LARGE SCALE GENOMIC DNA]</scope>
    <source>
        <strain evidence="1 2">ZF-129</strain>
    </source>
</reference>
<dbReference type="RefSeq" id="WP_017041648.1">
    <property type="nucleotide sequence ID" value="NZ_AJYQ02000078.1"/>
</dbReference>
<organism evidence="1 2">
    <name type="scientific">Vibrio genomosp. F10 str. ZF-129</name>
    <dbReference type="NCBI Taxonomy" id="1187848"/>
    <lineage>
        <taxon>Bacteria</taxon>
        <taxon>Pseudomonadati</taxon>
        <taxon>Pseudomonadota</taxon>
        <taxon>Gammaproteobacteria</taxon>
        <taxon>Vibrionales</taxon>
        <taxon>Vibrionaceae</taxon>
        <taxon>Vibrio</taxon>
    </lineage>
</organism>
<sequence>MKTKFILPSLISFLVLGCSSGSHIPKSGISTEDVYHGGTSATYTGNSKASGNRNSVPWRSTTPHERAEVDVYTLHNSPRVNFQLLDNPTIYFYVPPKLSKTDRVPIPGYFSEFKLLEKDEYALPSERNLSNSETYNFKQGE</sequence>
<dbReference type="AlphaFoldDB" id="A0A1E5BG96"/>
<proteinExistence type="predicted"/>
<gene>
    <name evidence="1" type="ORF">A1QO_00615</name>
</gene>
<name>A0A1E5BG96_9VIBR</name>
<dbReference type="STRING" id="1187848.A1QO_00615"/>
<dbReference type="PROSITE" id="PS51257">
    <property type="entry name" value="PROKAR_LIPOPROTEIN"/>
    <property type="match status" value="1"/>
</dbReference>
<evidence type="ECO:0000313" key="2">
    <source>
        <dbReference type="Proteomes" id="UP000094741"/>
    </source>
</evidence>
<evidence type="ECO:0000313" key="1">
    <source>
        <dbReference type="EMBL" id="OEE35294.1"/>
    </source>
</evidence>